<protein>
    <recommendedName>
        <fullName evidence="3">DUF1192 domain-containing protein</fullName>
    </recommendedName>
</protein>
<evidence type="ECO:0000313" key="1">
    <source>
        <dbReference type="EMBL" id="GAA0575452.1"/>
    </source>
</evidence>
<evidence type="ECO:0000313" key="2">
    <source>
        <dbReference type="Proteomes" id="UP001499951"/>
    </source>
</evidence>
<proteinExistence type="predicted"/>
<dbReference type="EMBL" id="BAAADD010000006">
    <property type="protein sequence ID" value="GAA0575452.1"/>
    <property type="molecule type" value="Genomic_DNA"/>
</dbReference>
<comment type="caution">
    <text evidence="1">The sequence shown here is derived from an EMBL/GenBank/DDBJ whole genome shotgun (WGS) entry which is preliminary data.</text>
</comment>
<dbReference type="Pfam" id="PF06698">
    <property type="entry name" value="DUF1192"/>
    <property type="match status" value="1"/>
</dbReference>
<keyword evidence="2" id="KW-1185">Reference proteome</keyword>
<dbReference type="RefSeq" id="WP_166935544.1">
    <property type="nucleotide sequence ID" value="NZ_BAAADD010000006.1"/>
</dbReference>
<accession>A0ABP3PTU5</accession>
<gene>
    <name evidence="1" type="ORF">GCM10008942_25360</name>
</gene>
<organism evidence="1 2">
    <name type="scientific">Rhizomicrobium electricum</name>
    <dbReference type="NCBI Taxonomy" id="480070"/>
    <lineage>
        <taxon>Bacteria</taxon>
        <taxon>Pseudomonadati</taxon>
        <taxon>Pseudomonadota</taxon>
        <taxon>Alphaproteobacteria</taxon>
        <taxon>Micropepsales</taxon>
        <taxon>Micropepsaceae</taxon>
        <taxon>Rhizomicrobium</taxon>
    </lineage>
</organism>
<dbReference type="InterPro" id="IPR009579">
    <property type="entry name" value="DUF1192"/>
</dbReference>
<dbReference type="Proteomes" id="UP001499951">
    <property type="component" value="Unassembled WGS sequence"/>
</dbReference>
<reference evidence="2" key="1">
    <citation type="journal article" date="2019" name="Int. J. Syst. Evol. Microbiol.">
        <title>The Global Catalogue of Microorganisms (GCM) 10K type strain sequencing project: providing services to taxonomists for standard genome sequencing and annotation.</title>
        <authorList>
            <consortium name="The Broad Institute Genomics Platform"/>
            <consortium name="The Broad Institute Genome Sequencing Center for Infectious Disease"/>
            <person name="Wu L."/>
            <person name="Ma J."/>
        </authorList>
    </citation>
    <scope>NUCLEOTIDE SEQUENCE [LARGE SCALE GENOMIC DNA]</scope>
    <source>
        <strain evidence="2">JCM 15089</strain>
    </source>
</reference>
<evidence type="ECO:0008006" key="3">
    <source>
        <dbReference type="Google" id="ProtNLM"/>
    </source>
</evidence>
<name>A0ABP3PTU5_9PROT</name>
<sequence>MAIDPEELLPRKKPAEIVLGEDLSAMSEFELAARIGMLEAEIARCRDAIAARQATKSAADAFFKR</sequence>